<evidence type="ECO:0000256" key="5">
    <source>
        <dbReference type="ARBA" id="ARBA00023049"/>
    </source>
</evidence>
<evidence type="ECO:0000256" key="1">
    <source>
        <dbReference type="ARBA" id="ARBA00022670"/>
    </source>
</evidence>
<dbReference type="FunFam" id="2.60.120.290:FF:000005">
    <property type="entry name" value="Procollagen C-endopeptidase enhancer 1"/>
    <property type="match status" value="1"/>
</dbReference>
<dbReference type="Gene3D" id="3.40.390.10">
    <property type="entry name" value="Collagenase (Catalytic Domain)"/>
    <property type="match status" value="1"/>
</dbReference>
<keyword evidence="2 8" id="KW-0479">Metal-binding</keyword>
<dbReference type="Pfam" id="PF01400">
    <property type="entry name" value="Astacin"/>
    <property type="match status" value="1"/>
</dbReference>
<feature type="domain" description="CUB" evidence="10">
    <location>
        <begin position="204"/>
        <end position="316"/>
    </location>
</feature>
<dbReference type="EC" id="3.4.24.-" evidence="9"/>
<evidence type="ECO:0000256" key="6">
    <source>
        <dbReference type="ARBA" id="ARBA00023157"/>
    </source>
</evidence>
<dbReference type="PROSITE" id="PS51864">
    <property type="entry name" value="ASTACIN"/>
    <property type="match status" value="1"/>
</dbReference>
<evidence type="ECO:0000256" key="4">
    <source>
        <dbReference type="ARBA" id="ARBA00022833"/>
    </source>
</evidence>
<dbReference type="PANTHER" id="PTHR10127">
    <property type="entry name" value="DISCOIDIN, CUB, EGF, LAMININ , AND ZINC METALLOPROTEASE DOMAIN CONTAINING"/>
    <property type="match status" value="1"/>
</dbReference>
<evidence type="ECO:0000256" key="8">
    <source>
        <dbReference type="PROSITE-ProRule" id="PRU01211"/>
    </source>
</evidence>
<dbReference type="PANTHER" id="PTHR10127:SF899">
    <property type="entry name" value="ASTACIN-LIKE METALLOENDOPEPTIDASE-RELATED"/>
    <property type="match status" value="1"/>
</dbReference>
<reference evidence="12" key="1">
    <citation type="submission" date="2022-03" db="EMBL/GenBank/DDBJ databases">
        <authorList>
            <person name="Alioto T."/>
            <person name="Alioto T."/>
            <person name="Gomez Garrido J."/>
        </authorList>
    </citation>
    <scope>NUCLEOTIDE SEQUENCE</scope>
</reference>
<dbReference type="SMART" id="SM00235">
    <property type="entry name" value="ZnMc"/>
    <property type="match status" value="1"/>
</dbReference>
<evidence type="ECO:0000313" key="12">
    <source>
        <dbReference type="EMBL" id="CAH2325878.1"/>
    </source>
</evidence>
<dbReference type="PROSITE" id="PS01180">
    <property type="entry name" value="CUB"/>
    <property type="match status" value="1"/>
</dbReference>
<evidence type="ECO:0000259" key="10">
    <source>
        <dbReference type="PROSITE" id="PS01180"/>
    </source>
</evidence>
<dbReference type="Proteomes" id="UP001295444">
    <property type="component" value="Chromosome 12"/>
</dbReference>
<evidence type="ECO:0000256" key="3">
    <source>
        <dbReference type="ARBA" id="ARBA00022801"/>
    </source>
</evidence>
<feature type="domain" description="Peptidase M12A" evidence="11">
    <location>
        <begin position="1"/>
        <end position="205"/>
    </location>
</feature>
<keyword evidence="6" id="KW-1015">Disulfide bond</keyword>
<protein>
    <recommendedName>
        <fullName evidence="9">Metalloendopeptidase</fullName>
        <ecNumber evidence="9">3.4.24.-</ecNumber>
    </recommendedName>
</protein>
<dbReference type="GO" id="GO:0006508">
    <property type="term" value="P:proteolysis"/>
    <property type="evidence" value="ECO:0007669"/>
    <property type="project" value="UniProtKB-KW"/>
</dbReference>
<dbReference type="EMBL" id="OW240923">
    <property type="protein sequence ID" value="CAH2325878.1"/>
    <property type="molecule type" value="Genomic_DNA"/>
</dbReference>
<dbReference type="InterPro" id="IPR035914">
    <property type="entry name" value="Sperma_CUB_dom_sf"/>
</dbReference>
<dbReference type="AlphaFoldDB" id="A0AAD1WW37"/>
<dbReference type="InterPro" id="IPR001506">
    <property type="entry name" value="Peptidase_M12A"/>
</dbReference>
<name>A0AAD1WW37_PELCU</name>
<dbReference type="PRINTS" id="PR00480">
    <property type="entry name" value="ASTACIN"/>
</dbReference>
<gene>
    <name evidence="12" type="ORF">PECUL_23A008944</name>
</gene>
<keyword evidence="1 8" id="KW-0645">Protease</keyword>
<keyword evidence="4 8" id="KW-0862">Zinc</keyword>
<dbReference type="SMART" id="SM00042">
    <property type="entry name" value="CUB"/>
    <property type="match status" value="1"/>
</dbReference>
<sequence length="316" mass="35471">MQAVIFILEDSENITTNESEEDVFSRILRINEADSQVSLILSAMEEFETMTCAYFVPRAEEFNFIDIQPLNGCWSSIGMVQGGQVISLMIPDCMNKGIVQHELNHALGFQHEQSRSDRDQYVTVLPQNIDPENLHHFEVAETHRLGVEYDFESVMHYSMYAFTNTPGQPTLIPKINTTASIGQRDGLSNLDVRKINLLYHCDICSTLLSGSNGTLTSPGYPSAYRDNTTCVWLIRIPSQKVYLKFESFDVQPSPSCESDYINIYDGASRSSPVLLQRFCGEENPPPLMSSSNVMLVEFISDGNLTGKGFKASYRKG</sequence>
<organism evidence="12 13">
    <name type="scientific">Pelobates cultripes</name>
    <name type="common">Western spadefoot toad</name>
    <dbReference type="NCBI Taxonomy" id="61616"/>
    <lineage>
        <taxon>Eukaryota</taxon>
        <taxon>Metazoa</taxon>
        <taxon>Chordata</taxon>
        <taxon>Craniata</taxon>
        <taxon>Vertebrata</taxon>
        <taxon>Euteleostomi</taxon>
        <taxon>Amphibia</taxon>
        <taxon>Batrachia</taxon>
        <taxon>Anura</taxon>
        <taxon>Pelobatoidea</taxon>
        <taxon>Pelobatidae</taxon>
        <taxon>Pelobates</taxon>
    </lineage>
</organism>
<dbReference type="GO" id="GO:0008270">
    <property type="term" value="F:zinc ion binding"/>
    <property type="evidence" value="ECO:0007669"/>
    <property type="project" value="UniProtKB-UniRule"/>
</dbReference>
<feature type="binding site" evidence="8">
    <location>
        <position position="105"/>
    </location>
    <ligand>
        <name>Zn(2+)</name>
        <dbReference type="ChEBI" id="CHEBI:29105"/>
        <note>catalytic</note>
    </ligand>
</feature>
<evidence type="ECO:0000256" key="9">
    <source>
        <dbReference type="RuleBase" id="RU361183"/>
    </source>
</evidence>
<feature type="active site" evidence="8">
    <location>
        <position position="102"/>
    </location>
</feature>
<dbReference type="InterPro" id="IPR000859">
    <property type="entry name" value="CUB_dom"/>
</dbReference>
<dbReference type="SUPFAM" id="SSF49854">
    <property type="entry name" value="Spermadhesin, CUB domain"/>
    <property type="match status" value="1"/>
</dbReference>
<keyword evidence="3 8" id="KW-0378">Hydrolase</keyword>
<dbReference type="SUPFAM" id="SSF55486">
    <property type="entry name" value="Metalloproteases ('zincins'), catalytic domain"/>
    <property type="match status" value="1"/>
</dbReference>
<dbReference type="InterPro" id="IPR006026">
    <property type="entry name" value="Peptidase_Metallo"/>
</dbReference>
<keyword evidence="13" id="KW-1185">Reference proteome</keyword>
<feature type="binding site" evidence="8">
    <location>
        <position position="101"/>
    </location>
    <ligand>
        <name>Zn(2+)</name>
        <dbReference type="ChEBI" id="CHEBI:29105"/>
        <note>catalytic</note>
    </ligand>
</feature>
<dbReference type="CDD" id="cd00041">
    <property type="entry name" value="CUB"/>
    <property type="match status" value="1"/>
</dbReference>
<evidence type="ECO:0000313" key="13">
    <source>
        <dbReference type="Proteomes" id="UP001295444"/>
    </source>
</evidence>
<comment type="cofactor">
    <cofactor evidence="8 9">
        <name>Zn(2+)</name>
        <dbReference type="ChEBI" id="CHEBI:29105"/>
    </cofactor>
    <text evidence="8 9">Binds 1 zinc ion per subunit.</text>
</comment>
<feature type="binding site" evidence="8">
    <location>
        <position position="111"/>
    </location>
    <ligand>
        <name>Zn(2+)</name>
        <dbReference type="ChEBI" id="CHEBI:29105"/>
        <note>catalytic</note>
    </ligand>
</feature>
<dbReference type="InterPro" id="IPR024079">
    <property type="entry name" value="MetalloPept_cat_dom_sf"/>
</dbReference>
<keyword evidence="5 8" id="KW-0482">Metalloprotease</keyword>
<evidence type="ECO:0000256" key="2">
    <source>
        <dbReference type="ARBA" id="ARBA00022723"/>
    </source>
</evidence>
<evidence type="ECO:0000256" key="7">
    <source>
        <dbReference type="PROSITE-ProRule" id="PRU00059"/>
    </source>
</evidence>
<proteinExistence type="predicted"/>
<accession>A0AAD1WW37</accession>
<dbReference type="Gene3D" id="2.60.120.290">
    <property type="entry name" value="Spermadhesin, CUB domain"/>
    <property type="match status" value="1"/>
</dbReference>
<comment type="caution">
    <text evidence="7">Lacks conserved residue(s) required for the propagation of feature annotation.</text>
</comment>
<evidence type="ECO:0000259" key="11">
    <source>
        <dbReference type="PROSITE" id="PS51864"/>
    </source>
</evidence>
<dbReference type="Pfam" id="PF00431">
    <property type="entry name" value="CUB"/>
    <property type="match status" value="1"/>
</dbReference>
<dbReference type="GO" id="GO:0004222">
    <property type="term" value="F:metalloendopeptidase activity"/>
    <property type="evidence" value="ECO:0007669"/>
    <property type="project" value="UniProtKB-UniRule"/>
</dbReference>